<comment type="similarity">
    <text evidence="2 14">Belongs to the DsbB family.</text>
</comment>
<evidence type="ECO:0000313" key="16">
    <source>
        <dbReference type="EMBL" id="PMN91289.1"/>
    </source>
</evidence>
<feature type="topological domain" description="Cytoplasmic" evidence="14">
    <location>
        <begin position="1"/>
        <end position="14"/>
    </location>
</feature>
<keyword evidence="9 14" id="KW-0560">Oxidoreductase</keyword>
<protein>
    <recommendedName>
        <fullName evidence="14">Disulfide bond formation protein B</fullName>
    </recommendedName>
    <alternativeName>
        <fullName evidence="14">Disulfide oxidoreductase</fullName>
    </alternativeName>
</protein>
<evidence type="ECO:0000256" key="13">
    <source>
        <dbReference type="ARBA" id="ARBA00023284"/>
    </source>
</evidence>
<dbReference type="GO" id="GO:0005886">
    <property type="term" value="C:plasma membrane"/>
    <property type="evidence" value="ECO:0007669"/>
    <property type="project" value="UniProtKB-SubCell"/>
</dbReference>
<feature type="transmembrane region" description="Helical" evidence="15">
    <location>
        <begin position="149"/>
        <end position="170"/>
    </location>
</feature>
<keyword evidence="7 14" id="KW-0249">Electron transport</keyword>
<evidence type="ECO:0000256" key="6">
    <source>
        <dbReference type="ARBA" id="ARBA00022692"/>
    </source>
</evidence>
<evidence type="ECO:0000256" key="8">
    <source>
        <dbReference type="ARBA" id="ARBA00022989"/>
    </source>
</evidence>
<evidence type="ECO:0000256" key="3">
    <source>
        <dbReference type="ARBA" id="ARBA00022448"/>
    </source>
</evidence>
<accession>A0A2N7L9V2</accession>
<feature type="transmembrane region" description="Helical" evidence="15">
    <location>
        <begin position="44"/>
        <end position="63"/>
    </location>
</feature>
<keyword evidence="3 14" id="KW-0813">Transport</keyword>
<evidence type="ECO:0000256" key="12">
    <source>
        <dbReference type="ARBA" id="ARBA00023186"/>
    </source>
</evidence>
<dbReference type="InterPro" id="IPR022920">
    <property type="entry name" value="Disulphide_bond_form_DsbB"/>
</dbReference>
<dbReference type="NCBIfam" id="NF002485">
    <property type="entry name" value="PRK01749.1"/>
    <property type="match status" value="1"/>
</dbReference>
<keyword evidence="11 14" id="KW-1015">Disulfide bond</keyword>
<dbReference type="GO" id="GO:0009055">
    <property type="term" value="F:electron transfer activity"/>
    <property type="evidence" value="ECO:0007669"/>
    <property type="project" value="UniProtKB-UniRule"/>
</dbReference>
<evidence type="ECO:0000256" key="4">
    <source>
        <dbReference type="ARBA" id="ARBA00022475"/>
    </source>
</evidence>
<keyword evidence="5" id="KW-0997">Cell inner membrane</keyword>
<keyword evidence="12 14" id="KW-0143">Chaperone</keyword>
<organism evidence="16 17">
    <name type="scientific">Enterovibrio norvegicus</name>
    <dbReference type="NCBI Taxonomy" id="188144"/>
    <lineage>
        <taxon>Bacteria</taxon>
        <taxon>Pseudomonadati</taxon>
        <taxon>Pseudomonadota</taxon>
        <taxon>Gammaproteobacteria</taxon>
        <taxon>Vibrionales</taxon>
        <taxon>Vibrionaceae</taxon>
        <taxon>Enterovibrio</taxon>
    </lineage>
</organism>
<keyword evidence="13 14" id="KW-0676">Redox-active center</keyword>
<name>A0A2N7L9V2_9GAMM</name>
<evidence type="ECO:0000256" key="7">
    <source>
        <dbReference type="ARBA" id="ARBA00022982"/>
    </source>
</evidence>
<dbReference type="InterPro" id="IPR050183">
    <property type="entry name" value="DsbB"/>
</dbReference>
<evidence type="ECO:0000256" key="9">
    <source>
        <dbReference type="ARBA" id="ARBA00023002"/>
    </source>
</evidence>
<evidence type="ECO:0000313" key="17">
    <source>
        <dbReference type="Proteomes" id="UP000235387"/>
    </source>
</evidence>
<feature type="topological domain" description="Cytoplasmic" evidence="14">
    <location>
        <begin position="168"/>
        <end position="179"/>
    </location>
</feature>
<keyword evidence="10 14" id="KW-0472">Membrane</keyword>
<comment type="caution">
    <text evidence="14">Lacks conserved residue(s) required for the propagation of feature annotation.</text>
</comment>
<feature type="transmembrane region" description="Helical" evidence="15">
    <location>
        <begin position="69"/>
        <end position="90"/>
    </location>
</feature>
<feature type="disulfide bond" description="Redox-active" evidence="14">
    <location>
        <begin position="108"/>
        <end position="134"/>
    </location>
</feature>
<dbReference type="InterPro" id="IPR023380">
    <property type="entry name" value="DsbB-like_sf"/>
</dbReference>
<dbReference type="Gene3D" id="1.20.1550.10">
    <property type="entry name" value="DsbB-like"/>
    <property type="match status" value="1"/>
</dbReference>
<comment type="subcellular location">
    <subcellularLocation>
        <location evidence="1">Cell inner membrane</location>
        <topology evidence="1">Multi-pass membrane protein</topology>
    </subcellularLocation>
    <subcellularLocation>
        <location evidence="14">Cell membrane</location>
        <topology evidence="14">Multi-pass membrane protein</topology>
    </subcellularLocation>
</comment>
<feature type="transmembrane region" description="Helical" evidence="15">
    <location>
        <begin position="12"/>
        <end position="32"/>
    </location>
</feature>
<evidence type="ECO:0000256" key="14">
    <source>
        <dbReference type="HAMAP-Rule" id="MF_00286"/>
    </source>
</evidence>
<keyword evidence="8 14" id="KW-1133">Transmembrane helix</keyword>
<evidence type="ECO:0000256" key="1">
    <source>
        <dbReference type="ARBA" id="ARBA00004429"/>
    </source>
</evidence>
<keyword evidence="6 14" id="KW-0812">Transmembrane</keyword>
<evidence type="ECO:0000256" key="11">
    <source>
        <dbReference type="ARBA" id="ARBA00023157"/>
    </source>
</evidence>
<reference evidence="17" key="1">
    <citation type="submission" date="2016-07" db="EMBL/GenBank/DDBJ databases">
        <title>Nontailed viruses are major unrecognized killers of bacteria in the ocean.</title>
        <authorList>
            <person name="Kauffman K."/>
            <person name="Hussain F."/>
            <person name="Yang J."/>
            <person name="Arevalo P."/>
            <person name="Brown J."/>
            <person name="Cutler M."/>
            <person name="Kelly L."/>
            <person name="Polz M.F."/>
        </authorList>
    </citation>
    <scope>NUCLEOTIDE SEQUENCE [LARGE SCALE GENOMIC DNA]</scope>
    <source>
        <strain evidence="17">10N.261.45.A10</strain>
    </source>
</reference>
<dbReference type="Proteomes" id="UP000235387">
    <property type="component" value="Unassembled WGS sequence"/>
</dbReference>
<dbReference type="RefSeq" id="WP_102319613.1">
    <property type="nucleotide sequence ID" value="NZ_MCYQ01000080.1"/>
</dbReference>
<dbReference type="EMBL" id="MDAL01000022">
    <property type="protein sequence ID" value="PMN91289.1"/>
    <property type="molecule type" value="Genomic_DNA"/>
</dbReference>
<gene>
    <name evidence="14" type="primary">dsbB</name>
    <name evidence="16" type="ORF">BCT23_17415</name>
</gene>
<dbReference type="STRING" id="1190603.A1OO_04765"/>
<comment type="function">
    <text evidence="14">Required for disulfide bond formation in some periplasmic proteins. Acts by oxidizing the DsbA protein.</text>
</comment>
<dbReference type="InterPro" id="IPR003752">
    <property type="entry name" value="DiS_bond_form_DsbB/BdbC"/>
</dbReference>
<evidence type="ECO:0000256" key="5">
    <source>
        <dbReference type="ARBA" id="ARBA00022519"/>
    </source>
</evidence>
<dbReference type="HAMAP" id="MF_00286">
    <property type="entry name" value="DsbB"/>
    <property type="match status" value="1"/>
</dbReference>
<dbReference type="AlphaFoldDB" id="A0A2N7L9V2"/>
<dbReference type="SUPFAM" id="SSF158442">
    <property type="entry name" value="DsbB-like"/>
    <property type="match status" value="1"/>
</dbReference>
<feature type="disulfide bond" description="Redox-active" evidence="14">
    <location>
        <begin position="41"/>
        <end position="44"/>
    </location>
</feature>
<feature type="topological domain" description="Periplasmic" evidence="14">
    <location>
        <begin position="32"/>
        <end position="49"/>
    </location>
</feature>
<evidence type="ECO:0000256" key="2">
    <source>
        <dbReference type="ARBA" id="ARBA00008823"/>
    </source>
</evidence>
<dbReference type="GO" id="GO:0006457">
    <property type="term" value="P:protein folding"/>
    <property type="evidence" value="ECO:0007669"/>
    <property type="project" value="InterPro"/>
</dbReference>
<dbReference type="PANTHER" id="PTHR36570:SF2">
    <property type="entry name" value="DISULFIDE BOND FORMATION PROTEIN B"/>
    <property type="match status" value="1"/>
</dbReference>
<evidence type="ECO:0000256" key="10">
    <source>
        <dbReference type="ARBA" id="ARBA00023136"/>
    </source>
</evidence>
<proteinExistence type="inferred from homology"/>
<comment type="caution">
    <text evidence="16">The sequence shown here is derived from an EMBL/GenBank/DDBJ whole genome shotgun (WGS) entry which is preliminary data.</text>
</comment>
<dbReference type="GO" id="GO:0015035">
    <property type="term" value="F:protein-disulfide reductase activity"/>
    <property type="evidence" value="ECO:0007669"/>
    <property type="project" value="UniProtKB-UniRule"/>
</dbReference>
<sequence>MLAFFNEISRTRGAWLLLLLSVLGFELCALYFQHVMNLAPCVMCIYERVAMAGVLVAAFIGLLAPQNGLIRWVGLLGWGVSAGYGLKLSIEHVGYQFPDPSDLFGATCDIFVSFPSWAPLNKWVPWMFEANGDCSKVVWQFFDLSMPQWLVIIFAAMLIVLAIVVLSQFFGKRRERRLF</sequence>
<dbReference type="PANTHER" id="PTHR36570">
    <property type="entry name" value="DISULFIDE BOND FORMATION PROTEIN B"/>
    <property type="match status" value="1"/>
</dbReference>
<dbReference type="Pfam" id="PF02600">
    <property type="entry name" value="DsbB"/>
    <property type="match status" value="1"/>
</dbReference>
<keyword evidence="4 14" id="KW-1003">Cell membrane</keyword>
<evidence type="ECO:0000256" key="15">
    <source>
        <dbReference type="SAM" id="Phobius"/>
    </source>
</evidence>